<dbReference type="Proteomes" id="UP000245921">
    <property type="component" value="Unassembled WGS sequence"/>
</dbReference>
<comment type="caution">
    <text evidence="8">The sequence shown here is derived from an EMBL/GenBank/DDBJ whole genome shotgun (WGS) entry which is preliminary data.</text>
</comment>
<evidence type="ECO:0000313" key="8">
    <source>
        <dbReference type="EMBL" id="PWJ96522.1"/>
    </source>
</evidence>
<organism evidence="8 9">
    <name type="scientific">Oceanotoga teriensis</name>
    <dbReference type="NCBI Taxonomy" id="515440"/>
    <lineage>
        <taxon>Bacteria</taxon>
        <taxon>Thermotogati</taxon>
        <taxon>Thermotogota</taxon>
        <taxon>Thermotogae</taxon>
        <taxon>Petrotogales</taxon>
        <taxon>Petrotogaceae</taxon>
        <taxon>Oceanotoga</taxon>
    </lineage>
</organism>
<dbReference type="GO" id="GO:0005886">
    <property type="term" value="C:plasma membrane"/>
    <property type="evidence" value="ECO:0007669"/>
    <property type="project" value="UniProtKB-SubCell"/>
</dbReference>
<feature type="transmembrane region" description="Helical" evidence="6">
    <location>
        <begin position="148"/>
        <end position="169"/>
    </location>
</feature>
<sequence>MVQKNKKFWSYFIITLGIFVNSFGWAGFLIPSKIVGGGFTGLSTIIYYATKIPVGISIAVLNTILIIISVKIVGAKFGFKTLYGIFLSAFFVFLLQGFIKEPLVKDSFMATVIGGFLSGAGVGIYFYEGASTGGTDLITMIITHYKDISPGKVFFILDLIIIGSSYIVFRSVETMIYGFVTMAIAAYTIDMILEGRKQTSQILIISDKYDEVSNKISEEIKRGITLLKAKGWYTKNEKEVILVIVRKKEVQWVLRSIHQIDPDAFISISNSSSVYGQGFDKLKY</sequence>
<feature type="transmembrane region" description="Helical" evidence="6">
    <location>
        <begin position="175"/>
        <end position="193"/>
    </location>
</feature>
<dbReference type="AlphaFoldDB" id="A0AA45C8X9"/>
<evidence type="ECO:0000256" key="5">
    <source>
        <dbReference type="ARBA" id="ARBA00023136"/>
    </source>
</evidence>
<keyword evidence="5 6" id="KW-0472">Membrane</keyword>
<reference evidence="8 9" key="1">
    <citation type="submission" date="2018-05" db="EMBL/GenBank/DDBJ databases">
        <title>Genomic Encyclopedia of Type Strains, Phase IV (KMG-IV): sequencing the most valuable type-strain genomes for metagenomic binning, comparative biology and taxonomic classification.</title>
        <authorList>
            <person name="Goeker M."/>
        </authorList>
    </citation>
    <scope>NUCLEOTIDE SEQUENCE [LARGE SCALE GENOMIC DNA]</scope>
    <source>
        <strain evidence="8 9">DSM 24906</strain>
    </source>
</reference>
<evidence type="ECO:0000256" key="3">
    <source>
        <dbReference type="ARBA" id="ARBA00022692"/>
    </source>
</evidence>
<dbReference type="PANTHER" id="PTHR33545:SF5">
    <property type="entry name" value="UPF0750 MEMBRANE PROTEIN YITT"/>
    <property type="match status" value="1"/>
</dbReference>
<keyword evidence="9" id="KW-1185">Reference proteome</keyword>
<proteinExistence type="predicted"/>
<dbReference type="CDD" id="cd16380">
    <property type="entry name" value="YitT_C"/>
    <property type="match status" value="1"/>
</dbReference>
<evidence type="ECO:0000256" key="6">
    <source>
        <dbReference type="SAM" id="Phobius"/>
    </source>
</evidence>
<dbReference type="Pfam" id="PF10035">
    <property type="entry name" value="DUF2179"/>
    <property type="match status" value="1"/>
</dbReference>
<protein>
    <submittedName>
        <fullName evidence="8">Uncharacterized membrane-anchored protein YitT (DUF2179 family)</fullName>
    </submittedName>
</protein>
<name>A0AA45C8X9_9BACT</name>
<keyword evidence="3 6" id="KW-0812">Transmembrane</keyword>
<comment type="subcellular location">
    <subcellularLocation>
        <location evidence="1">Cell membrane</location>
        <topology evidence="1">Multi-pass membrane protein</topology>
    </subcellularLocation>
</comment>
<dbReference type="EMBL" id="QGGI01000001">
    <property type="protein sequence ID" value="PWJ96522.1"/>
    <property type="molecule type" value="Genomic_DNA"/>
</dbReference>
<gene>
    <name evidence="8" type="ORF">C7380_10194</name>
</gene>
<dbReference type="Gene3D" id="3.30.70.120">
    <property type="match status" value="1"/>
</dbReference>
<feature type="transmembrane region" description="Helical" evidence="6">
    <location>
        <begin position="45"/>
        <end position="70"/>
    </location>
</feature>
<evidence type="ECO:0000256" key="4">
    <source>
        <dbReference type="ARBA" id="ARBA00022989"/>
    </source>
</evidence>
<keyword evidence="4 6" id="KW-1133">Transmembrane helix</keyword>
<evidence type="ECO:0000259" key="7">
    <source>
        <dbReference type="Pfam" id="PF10035"/>
    </source>
</evidence>
<feature type="transmembrane region" description="Helical" evidence="6">
    <location>
        <begin position="77"/>
        <end position="95"/>
    </location>
</feature>
<dbReference type="InterPro" id="IPR051461">
    <property type="entry name" value="UPF0750_membrane"/>
</dbReference>
<dbReference type="PANTHER" id="PTHR33545">
    <property type="entry name" value="UPF0750 MEMBRANE PROTEIN YITT-RELATED"/>
    <property type="match status" value="1"/>
</dbReference>
<dbReference type="InterPro" id="IPR019264">
    <property type="entry name" value="DUF2179"/>
</dbReference>
<dbReference type="Pfam" id="PF02588">
    <property type="entry name" value="YitT_membrane"/>
    <property type="match status" value="1"/>
</dbReference>
<evidence type="ECO:0000256" key="1">
    <source>
        <dbReference type="ARBA" id="ARBA00004651"/>
    </source>
</evidence>
<feature type="transmembrane region" description="Helical" evidence="6">
    <location>
        <begin position="9"/>
        <end position="30"/>
    </location>
</feature>
<feature type="transmembrane region" description="Helical" evidence="6">
    <location>
        <begin position="107"/>
        <end position="127"/>
    </location>
</feature>
<keyword evidence="2" id="KW-1003">Cell membrane</keyword>
<evidence type="ECO:0000313" key="9">
    <source>
        <dbReference type="Proteomes" id="UP000245921"/>
    </source>
</evidence>
<evidence type="ECO:0000256" key="2">
    <source>
        <dbReference type="ARBA" id="ARBA00022475"/>
    </source>
</evidence>
<dbReference type="InterPro" id="IPR003740">
    <property type="entry name" value="YitT"/>
</dbReference>
<dbReference type="PIRSF" id="PIRSF006483">
    <property type="entry name" value="Membrane_protein_YitT"/>
    <property type="match status" value="1"/>
</dbReference>
<accession>A0AA45C8X9</accession>
<feature type="domain" description="DUF2179" evidence="7">
    <location>
        <begin position="222"/>
        <end position="276"/>
    </location>
</feature>
<dbReference type="RefSeq" id="WP_158274731.1">
    <property type="nucleotide sequence ID" value="NZ_JAMHJO010000010.1"/>
</dbReference>
<dbReference type="InterPro" id="IPR015867">
    <property type="entry name" value="N-reg_PII/ATP_PRibTrfase_C"/>
</dbReference>